<evidence type="ECO:0000313" key="3">
    <source>
        <dbReference type="Proteomes" id="UP001222325"/>
    </source>
</evidence>
<dbReference type="AlphaFoldDB" id="A0AAD6XQU7"/>
<accession>A0AAD6XQU7</accession>
<sequence>MRFFQGAAPGPCKDRICRFACPRTACGSGVSFARNLKIRLARKKDRSRGRTLRVPPPPRRRERDHSGASSAPYRSPKQMLRKAIEVFADGSTKGTYRRPKSGNRIHGQQRQALKGRGPCSLRSRHRRTLAAIVEKRTIKLDQAADQTGPLQEVGRKVQRLQREQGLSAELARVEDAGVLPLEPPGARHDESEPEVDTRGTRS</sequence>
<feature type="region of interest" description="Disordered" evidence="1">
    <location>
        <begin position="91"/>
        <end position="120"/>
    </location>
</feature>
<comment type="caution">
    <text evidence="2">The sequence shown here is derived from an EMBL/GenBank/DDBJ whole genome shotgun (WGS) entry which is preliminary data.</text>
</comment>
<evidence type="ECO:0000256" key="1">
    <source>
        <dbReference type="SAM" id="MobiDB-lite"/>
    </source>
</evidence>
<dbReference type="EMBL" id="JARJCN010000017">
    <property type="protein sequence ID" value="KAJ7092787.1"/>
    <property type="molecule type" value="Genomic_DNA"/>
</dbReference>
<protein>
    <submittedName>
        <fullName evidence="2">Uncharacterized protein</fullName>
    </submittedName>
</protein>
<dbReference type="Proteomes" id="UP001222325">
    <property type="component" value="Unassembled WGS sequence"/>
</dbReference>
<proteinExistence type="predicted"/>
<organism evidence="2 3">
    <name type="scientific">Mycena belliarum</name>
    <dbReference type="NCBI Taxonomy" id="1033014"/>
    <lineage>
        <taxon>Eukaryota</taxon>
        <taxon>Fungi</taxon>
        <taxon>Dikarya</taxon>
        <taxon>Basidiomycota</taxon>
        <taxon>Agaricomycotina</taxon>
        <taxon>Agaricomycetes</taxon>
        <taxon>Agaricomycetidae</taxon>
        <taxon>Agaricales</taxon>
        <taxon>Marasmiineae</taxon>
        <taxon>Mycenaceae</taxon>
        <taxon>Mycena</taxon>
    </lineage>
</organism>
<gene>
    <name evidence="2" type="ORF">B0H15DRAFT_162392</name>
</gene>
<feature type="compositionally biased region" description="Basic residues" evidence="1">
    <location>
        <begin position="41"/>
        <end position="51"/>
    </location>
</feature>
<reference evidence="2" key="1">
    <citation type="submission" date="2023-03" db="EMBL/GenBank/DDBJ databases">
        <title>Massive genome expansion in bonnet fungi (Mycena s.s.) driven by repeated elements and novel gene families across ecological guilds.</title>
        <authorList>
            <consortium name="Lawrence Berkeley National Laboratory"/>
            <person name="Harder C.B."/>
            <person name="Miyauchi S."/>
            <person name="Viragh M."/>
            <person name="Kuo A."/>
            <person name="Thoen E."/>
            <person name="Andreopoulos B."/>
            <person name="Lu D."/>
            <person name="Skrede I."/>
            <person name="Drula E."/>
            <person name="Henrissat B."/>
            <person name="Morin E."/>
            <person name="Kohler A."/>
            <person name="Barry K."/>
            <person name="LaButti K."/>
            <person name="Morin E."/>
            <person name="Salamov A."/>
            <person name="Lipzen A."/>
            <person name="Mereny Z."/>
            <person name="Hegedus B."/>
            <person name="Baldrian P."/>
            <person name="Stursova M."/>
            <person name="Weitz H."/>
            <person name="Taylor A."/>
            <person name="Grigoriev I.V."/>
            <person name="Nagy L.G."/>
            <person name="Martin F."/>
            <person name="Kauserud H."/>
        </authorList>
    </citation>
    <scope>NUCLEOTIDE SEQUENCE</scope>
    <source>
        <strain evidence="2">CBHHK173m</strain>
    </source>
</reference>
<evidence type="ECO:0000313" key="2">
    <source>
        <dbReference type="EMBL" id="KAJ7092787.1"/>
    </source>
</evidence>
<feature type="region of interest" description="Disordered" evidence="1">
    <location>
        <begin position="41"/>
        <end position="78"/>
    </location>
</feature>
<keyword evidence="3" id="KW-1185">Reference proteome</keyword>
<name>A0AAD6XQU7_9AGAR</name>
<feature type="compositionally biased region" description="Basic and acidic residues" evidence="1">
    <location>
        <begin position="185"/>
        <end position="202"/>
    </location>
</feature>
<feature type="region of interest" description="Disordered" evidence="1">
    <location>
        <begin position="174"/>
        <end position="202"/>
    </location>
</feature>